<evidence type="ECO:0000313" key="2">
    <source>
        <dbReference type="EMBL" id="CAK9188560.1"/>
    </source>
</evidence>
<comment type="caution">
    <text evidence="2">The sequence shown here is derived from an EMBL/GenBank/DDBJ whole genome shotgun (WGS) entry which is preliminary data.</text>
</comment>
<keyword evidence="3" id="KW-1185">Reference proteome</keyword>
<name>A0ABC8V5F7_9AQUA</name>
<protein>
    <submittedName>
        <fullName evidence="2">Uncharacterized protein</fullName>
    </submittedName>
</protein>
<gene>
    <name evidence="1" type="ORF">ILEXP_LOCUS37953</name>
    <name evidence="2" type="ORF">ILEXP_LOCUS59241</name>
</gene>
<dbReference type="EMBL" id="CAUOFW020010501">
    <property type="protein sequence ID" value="CAK9188560.1"/>
    <property type="molecule type" value="Genomic_DNA"/>
</dbReference>
<dbReference type="Proteomes" id="UP001642360">
    <property type="component" value="Unassembled WGS sequence"/>
</dbReference>
<evidence type="ECO:0000313" key="1">
    <source>
        <dbReference type="EMBL" id="CAK9168558.1"/>
    </source>
</evidence>
<dbReference type="PANTHER" id="PTHR33137">
    <property type="entry name" value="MEDIATOR OF RNA POLYMERASE II TRANSCRIPTION SUBUNIT 15A-RELATED"/>
    <property type="match status" value="1"/>
</dbReference>
<evidence type="ECO:0000313" key="3">
    <source>
        <dbReference type="Proteomes" id="UP001642360"/>
    </source>
</evidence>
<reference evidence="2 3" key="1">
    <citation type="submission" date="2024-02" db="EMBL/GenBank/DDBJ databases">
        <authorList>
            <person name="Vignale AGUSTIN F."/>
            <person name="Sosa J E."/>
            <person name="Modenutti C."/>
        </authorList>
    </citation>
    <scope>NUCLEOTIDE SEQUENCE [LARGE SCALE GENOMIC DNA]</scope>
</reference>
<accession>A0ABC8V5F7</accession>
<proteinExistence type="predicted"/>
<dbReference type="EMBL" id="CAUOFW020005092">
    <property type="protein sequence ID" value="CAK9168558.1"/>
    <property type="molecule type" value="Genomic_DNA"/>
</dbReference>
<dbReference type="InterPro" id="IPR044661">
    <property type="entry name" value="MED15a/b/c-like"/>
</dbReference>
<organism evidence="2 3">
    <name type="scientific">Ilex paraguariensis</name>
    <name type="common">yerba mate</name>
    <dbReference type="NCBI Taxonomy" id="185542"/>
    <lineage>
        <taxon>Eukaryota</taxon>
        <taxon>Viridiplantae</taxon>
        <taxon>Streptophyta</taxon>
        <taxon>Embryophyta</taxon>
        <taxon>Tracheophyta</taxon>
        <taxon>Spermatophyta</taxon>
        <taxon>Magnoliopsida</taxon>
        <taxon>eudicotyledons</taxon>
        <taxon>Gunneridae</taxon>
        <taxon>Pentapetalae</taxon>
        <taxon>asterids</taxon>
        <taxon>campanulids</taxon>
        <taxon>Aquifoliales</taxon>
        <taxon>Aquifoliaceae</taxon>
        <taxon>Ilex</taxon>
    </lineage>
</organism>
<dbReference type="PANTHER" id="PTHR33137:SF4">
    <property type="entry name" value="MEDIATOR OF RNA POLYMERASE II TRANSCRIPTION SUBUNIT 15A-RELATED"/>
    <property type="match status" value="1"/>
</dbReference>
<sequence length="70" mass="7690">MIEELEDLSQKAKSSFSLSLRKLPQPMSLGEMAKTWDACARAVFSELAKRLGGGSFSSMYGMWEKCVPAA</sequence>
<dbReference type="AlphaFoldDB" id="A0ABC8V5F7"/>